<feature type="compositionally biased region" description="Polar residues" evidence="1">
    <location>
        <begin position="83"/>
        <end position="92"/>
    </location>
</feature>
<name>A0A8J4YHR6_CHIOP</name>
<dbReference type="AlphaFoldDB" id="A0A8J4YHR6"/>
<organism evidence="2 3">
    <name type="scientific">Chionoecetes opilio</name>
    <name type="common">Atlantic snow crab</name>
    <name type="synonym">Cancer opilio</name>
    <dbReference type="NCBI Taxonomy" id="41210"/>
    <lineage>
        <taxon>Eukaryota</taxon>
        <taxon>Metazoa</taxon>
        <taxon>Ecdysozoa</taxon>
        <taxon>Arthropoda</taxon>
        <taxon>Crustacea</taxon>
        <taxon>Multicrustacea</taxon>
        <taxon>Malacostraca</taxon>
        <taxon>Eumalacostraca</taxon>
        <taxon>Eucarida</taxon>
        <taxon>Decapoda</taxon>
        <taxon>Pleocyemata</taxon>
        <taxon>Brachyura</taxon>
        <taxon>Eubrachyura</taxon>
        <taxon>Majoidea</taxon>
        <taxon>Majidae</taxon>
        <taxon>Chionoecetes</taxon>
    </lineage>
</organism>
<dbReference type="Proteomes" id="UP000770661">
    <property type="component" value="Unassembled WGS sequence"/>
</dbReference>
<dbReference type="EMBL" id="JACEEZ010003113">
    <property type="protein sequence ID" value="KAG0727647.1"/>
    <property type="molecule type" value="Genomic_DNA"/>
</dbReference>
<evidence type="ECO:0000313" key="2">
    <source>
        <dbReference type="EMBL" id="KAG0727647.1"/>
    </source>
</evidence>
<gene>
    <name evidence="2" type="ORF">GWK47_034226</name>
</gene>
<evidence type="ECO:0000256" key="1">
    <source>
        <dbReference type="SAM" id="MobiDB-lite"/>
    </source>
</evidence>
<comment type="caution">
    <text evidence="2">The sequence shown here is derived from an EMBL/GenBank/DDBJ whole genome shotgun (WGS) entry which is preliminary data.</text>
</comment>
<reference evidence="2" key="1">
    <citation type="submission" date="2020-07" db="EMBL/GenBank/DDBJ databases">
        <title>The High-quality genome of the commercially important snow crab, Chionoecetes opilio.</title>
        <authorList>
            <person name="Jeong J.-H."/>
            <person name="Ryu S."/>
        </authorList>
    </citation>
    <scope>NUCLEOTIDE SEQUENCE</scope>
    <source>
        <strain evidence="2">MADBK_172401_WGS</strain>
        <tissue evidence="2">Digestive gland</tissue>
    </source>
</reference>
<proteinExistence type="predicted"/>
<dbReference type="OrthoDB" id="5103at2759"/>
<keyword evidence="3" id="KW-1185">Reference proteome</keyword>
<feature type="region of interest" description="Disordered" evidence="1">
    <location>
        <begin position="80"/>
        <end position="110"/>
    </location>
</feature>
<accession>A0A8J4YHR6</accession>
<protein>
    <submittedName>
        <fullName evidence="2">Uncharacterized protein</fullName>
    </submittedName>
</protein>
<sequence>MSGAHKLGMSLSQRAVRSLTLEAADKKKLEIRSEFSERMVCVKLDLCTRCGRHFLGVNVQAVIRGKLKVVTASVKEMTERDNAQMTARNSSGAECDREENSEEELEGEEAAHNSLEEVVNDVHLEANSVASVRCAFHTLQLCVHDVLLNKVRKIVNKTHTKNMRLIFKNIFENQAHILRVSC</sequence>
<feature type="compositionally biased region" description="Acidic residues" evidence="1">
    <location>
        <begin position="96"/>
        <end position="108"/>
    </location>
</feature>
<evidence type="ECO:0000313" key="3">
    <source>
        <dbReference type="Proteomes" id="UP000770661"/>
    </source>
</evidence>